<evidence type="ECO:0000259" key="2">
    <source>
        <dbReference type="Pfam" id="PF09835"/>
    </source>
</evidence>
<reference evidence="3 4" key="1">
    <citation type="submission" date="2018-05" db="EMBL/GenBank/DDBJ databases">
        <title>Genomic Encyclopedia of Type Strains, Phase IV (KMG-IV): sequencing the most valuable type-strain genomes for metagenomic binning, comparative biology and taxonomic classification.</title>
        <authorList>
            <person name="Goeker M."/>
        </authorList>
    </citation>
    <scope>NUCLEOTIDE SEQUENCE [LARGE SCALE GENOMIC DNA]</scope>
    <source>
        <strain evidence="3 4">DSM 29661</strain>
    </source>
</reference>
<keyword evidence="1" id="KW-1133">Transmembrane helix</keyword>
<accession>A0A318KJF0</accession>
<name>A0A318KJF0_9NEIS</name>
<sequence length="186" mass="20880">MPRKWFKRYLPDPATLAANRWLAWMGPRLHDPQLWTLHRRNVARAVAVGLFAGLMPGPTQMLTAGALAWCWRINLPVALATTLYTNPLTIVPLYWLAYEYGCLLTGQQGGLPALPPEWATQGFGVWLGQMVDWAQTLGWPLLLGVPALGLTLGLAGHGLVMLAWRWHTVHAWRHRRHARKTSHGSD</sequence>
<dbReference type="PANTHER" id="PTHR40547:SF1">
    <property type="entry name" value="SLL0298 PROTEIN"/>
    <property type="match status" value="1"/>
</dbReference>
<comment type="caution">
    <text evidence="3">The sequence shown here is derived from an EMBL/GenBank/DDBJ whole genome shotgun (WGS) entry which is preliminary data.</text>
</comment>
<dbReference type="RefSeq" id="WP_110391237.1">
    <property type="nucleotide sequence ID" value="NZ_CALCOA010000160.1"/>
</dbReference>
<protein>
    <recommendedName>
        <fullName evidence="2">DUF2062 domain-containing protein</fullName>
    </recommendedName>
</protein>
<organism evidence="3 4">
    <name type="scientific">Rivihabitans pingtungensis</name>
    <dbReference type="NCBI Taxonomy" id="1054498"/>
    <lineage>
        <taxon>Bacteria</taxon>
        <taxon>Pseudomonadati</taxon>
        <taxon>Pseudomonadota</taxon>
        <taxon>Betaproteobacteria</taxon>
        <taxon>Neisseriales</taxon>
        <taxon>Aquaspirillaceae</taxon>
        <taxon>Rivihabitans</taxon>
    </lineage>
</organism>
<feature type="domain" description="DUF2062" evidence="2">
    <location>
        <begin position="24"/>
        <end position="173"/>
    </location>
</feature>
<keyword evidence="1" id="KW-0812">Transmembrane</keyword>
<feature type="transmembrane region" description="Helical" evidence="1">
    <location>
        <begin position="141"/>
        <end position="166"/>
    </location>
</feature>
<keyword evidence="1" id="KW-0472">Membrane</keyword>
<keyword evidence="4" id="KW-1185">Reference proteome</keyword>
<dbReference type="AlphaFoldDB" id="A0A318KJF0"/>
<evidence type="ECO:0000256" key="1">
    <source>
        <dbReference type="SAM" id="Phobius"/>
    </source>
</evidence>
<dbReference type="InterPro" id="IPR018639">
    <property type="entry name" value="DUF2062"/>
</dbReference>
<proteinExistence type="predicted"/>
<evidence type="ECO:0000313" key="3">
    <source>
        <dbReference type="EMBL" id="PXX77981.1"/>
    </source>
</evidence>
<dbReference type="OrthoDB" id="5296274at2"/>
<gene>
    <name evidence="3" type="ORF">DFR34_11469</name>
</gene>
<dbReference type="Pfam" id="PF09835">
    <property type="entry name" value="DUF2062"/>
    <property type="match status" value="1"/>
</dbReference>
<evidence type="ECO:0000313" key="4">
    <source>
        <dbReference type="Proteomes" id="UP000247555"/>
    </source>
</evidence>
<dbReference type="EMBL" id="QJKI01000014">
    <property type="protein sequence ID" value="PXX77981.1"/>
    <property type="molecule type" value="Genomic_DNA"/>
</dbReference>
<dbReference type="PANTHER" id="PTHR40547">
    <property type="entry name" value="SLL0298 PROTEIN"/>
    <property type="match status" value="1"/>
</dbReference>
<dbReference type="Proteomes" id="UP000247555">
    <property type="component" value="Unassembled WGS sequence"/>
</dbReference>